<dbReference type="InterPro" id="IPR013976">
    <property type="entry name" value="HDOD"/>
</dbReference>
<keyword evidence="3" id="KW-1185">Reference proteome</keyword>
<feature type="domain" description="HDOD" evidence="1">
    <location>
        <begin position="20"/>
        <end position="216"/>
    </location>
</feature>
<proteinExistence type="predicted"/>
<sequence>MKYTETLKNIHHSLDRLGDLPVFSATINRIQQISASDEGDAMALAMAIMKDAGLSARLLKLANSSAYKRGQGNISVISRAVVLMGFNRIKSITLTLKLIESFHDTHPDLDVPGMMMRQFLSANIAKEIAVRSQQHVDPEEAYLAALLFGLGEIIVACTLPDEYRKLLALKKSSDKRWPLIQAEVLGISFNALGREMAAGWGYPKQVLNTMSDLDMTQLDEQSNLLTSLPYLCNGLVHQIYGQDLRNEQPYDQLVDSIANVSGIPFDDVGEVAIQCFRQVSKISRTYGLKAQLLIPEYTESGNEAKDTVVRKLAFLAHDEAEQEEPEVNEADVQVAEAHVLCSQGQLDYLNRLTELIGSEGKIHDIFKLVVEAIHQCSDFDRSLLCLLNKKRDHLSVKMIEGDEIDALQGYFERGKNGKDDDLFFRVIEKQVTLLVNDLDEEGWSSRLPKNFVTQTHCQGFVLIPLVMGSRVIGMLYADRLKGHGAVSDNDFNIFNRFATQTRLALMYADSKAKR</sequence>
<dbReference type="EMBL" id="JBBMRA010000006">
    <property type="protein sequence ID" value="MEM5536465.1"/>
    <property type="molecule type" value="Genomic_DNA"/>
</dbReference>
<dbReference type="RefSeq" id="WP_342854302.1">
    <property type="nucleotide sequence ID" value="NZ_JBBMRA010000006.1"/>
</dbReference>
<reference evidence="2 3" key="1">
    <citation type="submission" date="2024-03" db="EMBL/GenBank/DDBJ databases">
        <title>Community enrichment and isolation of bacterial strains for fucoidan degradation.</title>
        <authorList>
            <person name="Sichert A."/>
        </authorList>
    </citation>
    <scope>NUCLEOTIDE SEQUENCE [LARGE SCALE GENOMIC DNA]</scope>
    <source>
        <strain evidence="2 3">AS76</strain>
    </source>
</reference>
<dbReference type="Pfam" id="PF01590">
    <property type="entry name" value="GAF"/>
    <property type="match status" value="1"/>
</dbReference>
<dbReference type="PANTHER" id="PTHR33525:SF4">
    <property type="entry name" value="CYCLIC DI-GMP PHOSPHODIESTERASE CDGJ"/>
    <property type="match status" value="1"/>
</dbReference>
<dbReference type="SMART" id="SM00065">
    <property type="entry name" value="GAF"/>
    <property type="match status" value="1"/>
</dbReference>
<dbReference type="Proteomes" id="UP001449225">
    <property type="component" value="Unassembled WGS sequence"/>
</dbReference>
<dbReference type="Pfam" id="PF08668">
    <property type="entry name" value="HDOD"/>
    <property type="match status" value="1"/>
</dbReference>
<dbReference type="SUPFAM" id="SSF109604">
    <property type="entry name" value="HD-domain/PDEase-like"/>
    <property type="match status" value="1"/>
</dbReference>
<evidence type="ECO:0000313" key="2">
    <source>
        <dbReference type="EMBL" id="MEM5536465.1"/>
    </source>
</evidence>
<dbReference type="InterPro" id="IPR003018">
    <property type="entry name" value="GAF"/>
</dbReference>
<protein>
    <submittedName>
        <fullName evidence="2">HDOD domain-containing protein</fullName>
    </submittedName>
</protein>
<comment type="caution">
    <text evidence="2">The sequence shown here is derived from an EMBL/GenBank/DDBJ whole genome shotgun (WGS) entry which is preliminary data.</text>
</comment>
<dbReference type="PROSITE" id="PS51833">
    <property type="entry name" value="HDOD"/>
    <property type="match status" value="1"/>
</dbReference>
<evidence type="ECO:0000259" key="1">
    <source>
        <dbReference type="PROSITE" id="PS51833"/>
    </source>
</evidence>
<dbReference type="PANTHER" id="PTHR33525">
    <property type="match status" value="1"/>
</dbReference>
<dbReference type="InterPro" id="IPR029016">
    <property type="entry name" value="GAF-like_dom_sf"/>
</dbReference>
<name>A0ABU9TRX1_9GAMM</name>
<evidence type="ECO:0000313" key="3">
    <source>
        <dbReference type="Proteomes" id="UP001449225"/>
    </source>
</evidence>
<dbReference type="Gene3D" id="1.10.3210.10">
    <property type="entry name" value="Hypothetical protein af1432"/>
    <property type="match status" value="1"/>
</dbReference>
<organism evidence="2 3">
    <name type="scientific">Neptuniibacter pectenicola</name>
    <dbReference type="NCBI Taxonomy" id="1806669"/>
    <lineage>
        <taxon>Bacteria</taxon>
        <taxon>Pseudomonadati</taxon>
        <taxon>Pseudomonadota</taxon>
        <taxon>Gammaproteobacteria</taxon>
        <taxon>Oceanospirillales</taxon>
        <taxon>Oceanospirillaceae</taxon>
        <taxon>Neptuniibacter</taxon>
    </lineage>
</organism>
<accession>A0ABU9TRX1</accession>
<dbReference type="InterPro" id="IPR052340">
    <property type="entry name" value="RNase_Y/CdgJ"/>
</dbReference>
<dbReference type="Gene3D" id="3.30.450.40">
    <property type="match status" value="1"/>
</dbReference>
<gene>
    <name evidence="2" type="ORF">WNY58_08685</name>
</gene>
<dbReference type="SUPFAM" id="SSF55781">
    <property type="entry name" value="GAF domain-like"/>
    <property type="match status" value="1"/>
</dbReference>